<organism evidence="1">
    <name type="scientific">bioreactor metagenome</name>
    <dbReference type="NCBI Taxonomy" id="1076179"/>
    <lineage>
        <taxon>unclassified sequences</taxon>
        <taxon>metagenomes</taxon>
        <taxon>ecological metagenomes</taxon>
    </lineage>
</organism>
<dbReference type="EMBL" id="VSSQ01010737">
    <property type="protein sequence ID" value="MPM45090.1"/>
    <property type="molecule type" value="Genomic_DNA"/>
</dbReference>
<name>A0A644ZVU1_9ZZZZ</name>
<protein>
    <submittedName>
        <fullName evidence="1">Uncharacterized protein</fullName>
    </submittedName>
</protein>
<comment type="caution">
    <text evidence="1">The sequence shown here is derived from an EMBL/GenBank/DDBJ whole genome shotgun (WGS) entry which is preliminary data.</text>
</comment>
<proteinExistence type="predicted"/>
<sequence length="166" mass="18423">MDILGEEAELGHFRIESVYQLLSADAVYRDAAILNIFRDIALQLCFGVLGVPGDEGAVVGGDICLHVIQHGGKVLALAFGGKEQGMRPSRSDEFHRSIDLRRLMPPSGLSRFWGCVLLRAVFLEKAQDAPFFLQHSNTSFAIFSISLRSVRLSLRDRSASRFPARY</sequence>
<evidence type="ECO:0000313" key="1">
    <source>
        <dbReference type="EMBL" id="MPM45090.1"/>
    </source>
</evidence>
<accession>A0A644ZVU1</accession>
<gene>
    <name evidence="1" type="ORF">SDC9_91775</name>
</gene>
<reference evidence="1" key="1">
    <citation type="submission" date="2019-08" db="EMBL/GenBank/DDBJ databases">
        <authorList>
            <person name="Kucharzyk K."/>
            <person name="Murdoch R.W."/>
            <person name="Higgins S."/>
            <person name="Loffler F."/>
        </authorList>
    </citation>
    <scope>NUCLEOTIDE SEQUENCE</scope>
</reference>
<dbReference type="AlphaFoldDB" id="A0A644ZVU1"/>